<dbReference type="EMBL" id="WIOL01000001">
    <property type="protein sequence ID" value="MQT15863.1"/>
    <property type="molecule type" value="Genomic_DNA"/>
</dbReference>
<keyword evidence="2" id="KW-0378">Hydrolase</keyword>
<reference evidence="5 6" key="1">
    <citation type="submission" date="2019-09" db="EMBL/GenBank/DDBJ databases">
        <title>Polymorphobacter sp. isolated from a lake in China.</title>
        <authorList>
            <person name="Liu Z."/>
        </authorList>
    </citation>
    <scope>NUCLEOTIDE SEQUENCE [LARGE SCALE GENOMIC DNA]</scope>
    <source>
        <strain evidence="5 6">D40P</strain>
    </source>
</reference>
<dbReference type="PANTHER" id="PTHR21660:SF1">
    <property type="entry name" value="ACYL-COENZYME A THIOESTERASE 13"/>
    <property type="match status" value="1"/>
</dbReference>
<keyword evidence="3" id="KW-1133">Transmembrane helix</keyword>
<dbReference type="InterPro" id="IPR006683">
    <property type="entry name" value="Thioestr_dom"/>
</dbReference>
<feature type="domain" description="Thioesterase" evidence="4">
    <location>
        <begin position="56"/>
        <end position="130"/>
    </location>
</feature>
<dbReference type="PANTHER" id="PTHR21660">
    <property type="entry name" value="THIOESTERASE SUPERFAMILY MEMBER-RELATED"/>
    <property type="match status" value="1"/>
</dbReference>
<comment type="similarity">
    <text evidence="1">Belongs to the thioesterase PaaI family.</text>
</comment>
<dbReference type="InterPro" id="IPR029069">
    <property type="entry name" value="HotDog_dom_sf"/>
</dbReference>
<comment type="caution">
    <text evidence="5">The sequence shown here is derived from an EMBL/GenBank/DDBJ whole genome shotgun (WGS) entry which is preliminary data.</text>
</comment>
<keyword evidence="3" id="KW-0472">Membrane</keyword>
<gene>
    <name evidence="5" type="ORF">F3168_01105</name>
</gene>
<dbReference type="SUPFAM" id="SSF54637">
    <property type="entry name" value="Thioesterase/thiol ester dehydrase-isomerase"/>
    <property type="match status" value="1"/>
</dbReference>
<feature type="transmembrane region" description="Helical" evidence="3">
    <location>
        <begin position="55"/>
        <end position="77"/>
    </location>
</feature>
<keyword evidence="6" id="KW-1185">Reference proteome</keyword>
<organism evidence="5 6">
    <name type="scientific">Sandarakinorhabdus fusca</name>
    <dbReference type="NCBI Taxonomy" id="1439888"/>
    <lineage>
        <taxon>Bacteria</taxon>
        <taxon>Pseudomonadati</taxon>
        <taxon>Pseudomonadota</taxon>
        <taxon>Alphaproteobacteria</taxon>
        <taxon>Sphingomonadales</taxon>
        <taxon>Sphingosinicellaceae</taxon>
        <taxon>Sandarakinorhabdus</taxon>
    </lineage>
</organism>
<dbReference type="RefSeq" id="WP_152576328.1">
    <property type="nucleotide sequence ID" value="NZ_JAATJI010000001.1"/>
</dbReference>
<proteinExistence type="inferred from homology"/>
<dbReference type="Pfam" id="PF03061">
    <property type="entry name" value="4HBT"/>
    <property type="match status" value="1"/>
</dbReference>
<dbReference type="OrthoDB" id="5741080at2"/>
<dbReference type="CDD" id="cd03443">
    <property type="entry name" value="PaaI_thioesterase"/>
    <property type="match status" value="1"/>
</dbReference>
<evidence type="ECO:0000256" key="3">
    <source>
        <dbReference type="SAM" id="Phobius"/>
    </source>
</evidence>
<dbReference type="Proteomes" id="UP000481327">
    <property type="component" value="Unassembled WGS sequence"/>
</dbReference>
<evidence type="ECO:0000313" key="5">
    <source>
        <dbReference type="EMBL" id="MQT15863.1"/>
    </source>
</evidence>
<evidence type="ECO:0000259" key="4">
    <source>
        <dbReference type="Pfam" id="PF03061"/>
    </source>
</evidence>
<dbReference type="GO" id="GO:0047617">
    <property type="term" value="F:fatty acyl-CoA hydrolase activity"/>
    <property type="evidence" value="ECO:0007669"/>
    <property type="project" value="InterPro"/>
</dbReference>
<dbReference type="NCBIfam" id="TIGR00369">
    <property type="entry name" value="unchar_dom_1"/>
    <property type="match status" value="1"/>
</dbReference>
<dbReference type="AlphaFoldDB" id="A0A7C9KJJ4"/>
<evidence type="ECO:0000256" key="1">
    <source>
        <dbReference type="ARBA" id="ARBA00008324"/>
    </source>
</evidence>
<name>A0A7C9KJJ4_9SPHN</name>
<dbReference type="InterPro" id="IPR039298">
    <property type="entry name" value="ACOT13"/>
</dbReference>
<dbReference type="Gene3D" id="3.10.129.10">
    <property type="entry name" value="Hotdog Thioesterase"/>
    <property type="match status" value="1"/>
</dbReference>
<dbReference type="InterPro" id="IPR003736">
    <property type="entry name" value="PAAI_dom"/>
</dbReference>
<evidence type="ECO:0000313" key="6">
    <source>
        <dbReference type="Proteomes" id="UP000481327"/>
    </source>
</evidence>
<evidence type="ECO:0000256" key="2">
    <source>
        <dbReference type="ARBA" id="ARBA00022801"/>
    </source>
</evidence>
<accession>A0A7C9KJJ4</accession>
<sequence length="161" mass="17541">MTRETIETGDLAGWTRWRREPDGRFASLLGDFYFREGGNGGVECRMETDRRHSNGMGFVHGGCIMSFIDMAMFAFIFRQLENGAAVTLSCATDFLSAGIIGKPIEASGEILKETGKMLFVRGLVTQEGVNVASFTGTMRKVPRPPRVEADGVAVRPGSKAV</sequence>
<keyword evidence="3" id="KW-0812">Transmembrane</keyword>
<protein>
    <submittedName>
        <fullName evidence="5">Hotdog fold thioesterase</fullName>
    </submittedName>
</protein>